<feature type="chain" id="PRO_5045455128" evidence="1">
    <location>
        <begin position="21"/>
        <end position="261"/>
    </location>
</feature>
<dbReference type="EMBL" id="JBHLWN010000098">
    <property type="protein sequence ID" value="MFC0215538.1"/>
    <property type="molecule type" value="Genomic_DNA"/>
</dbReference>
<gene>
    <name evidence="3" type="ORF">ACFFK0_24390</name>
</gene>
<reference evidence="3 4" key="1">
    <citation type="submission" date="2024-09" db="EMBL/GenBank/DDBJ databases">
        <authorList>
            <person name="Sun Q."/>
            <person name="Mori K."/>
        </authorList>
    </citation>
    <scope>NUCLEOTIDE SEQUENCE [LARGE SCALE GENOMIC DNA]</scope>
    <source>
        <strain evidence="3 4">CCM 7759</strain>
    </source>
</reference>
<comment type="caution">
    <text evidence="3">The sequence shown here is derived from an EMBL/GenBank/DDBJ whole genome shotgun (WGS) entry which is preliminary data.</text>
</comment>
<dbReference type="Pfam" id="PF07833">
    <property type="entry name" value="Cu_amine_oxidN1"/>
    <property type="match status" value="1"/>
</dbReference>
<keyword evidence="1" id="KW-0732">Signal</keyword>
<feature type="signal peptide" evidence="1">
    <location>
        <begin position="1"/>
        <end position="20"/>
    </location>
</feature>
<evidence type="ECO:0000313" key="4">
    <source>
        <dbReference type="Proteomes" id="UP001589776"/>
    </source>
</evidence>
<dbReference type="InterPro" id="IPR036582">
    <property type="entry name" value="Mao_N_sf"/>
</dbReference>
<evidence type="ECO:0000256" key="1">
    <source>
        <dbReference type="SAM" id="SignalP"/>
    </source>
</evidence>
<keyword evidence="4" id="KW-1185">Reference proteome</keyword>
<protein>
    <submittedName>
        <fullName evidence="3">Stalk domain-containing protein</fullName>
    </submittedName>
</protein>
<dbReference type="SUPFAM" id="SSF55383">
    <property type="entry name" value="Copper amine oxidase, domain N"/>
    <property type="match status" value="1"/>
</dbReference>
<feature type="domain" description="Copper amine oxidase-like N-terminal" evidence="2">
    <location>
        <begin position="60"/>
        <end position="113"/>
    </location>
</feature>
<evidence type="ECO:0000259" key="2">
    <source>
        <dbReference type="Pfam" id="PF07833"/>
    </source>
</evidence>
<dbReference type="InterPro" id="IPR012854">
    <property type="entry name" value="Cu_amine_oxidase-like_N"/>
</dbReference>
<evidence type="ECO:0000313" key="3">
    <source>
        <dbReference type="EMBL" id="MFC0215538.1"/>
    </source>
</evidence>
<proteinExistence type="predicted"/>
<dbReference type="Proteomes" id="UP001589776">
    <property type="component" value="Unassembled WGS sequence"/>
</dbReference>
<organism evidence="3 4">
    <name type="scientific">Paenibacillus chartarius</name>
    <dbReference type="NCBI Taxonomy" id="747481"/>
    <lineage>
        <taxon>Bacteria</taxon>
        <taxon>Bacillati</taxon>
        <taxon>Bacillota</taxon>
        <taxon>Bacilli</taxon>
        <taxon>Bacillales</taxon>
        <taxon>Paenibacillaceae</taxon>
        <taxon>Paenibacillus</taxon>
    </lineage>
</organism>
<accession>A0ABV6DSK0</accession>
<name>A0ABV6DSK0_9BACL</name>
<sequence length="261" mass="29191">MRKKLLYSLALSGITTLSFAGGIYAGSAVESIQAYLNKDIKFTIDKAAWVPKDPDGQILAPIVYGGSSYLPVRALAEATGMEIDWDAATNTIQIETKRTESSVLPNNNVPNMNPASDVPNSIVNFMLKDENKLNFYDYVQKVFWLKTENPGQGIVENQKLVFDVGKQDFKTMVIRYLANESDGWHTYHVKDQDGNEYPIENASQSYTYQGNAGNFPPVTINAWQGTVRFNKGPVTRVYLYYAPLSEKHSQEGLLADSYFSK</sequence>
<dbReference type="RefSeq" id="WP_377472987.1">
    <property type="nucleotide sequence ID" value="NZ_JBHLWN010000098.1"/>
</dbReference>